<reference evidence="2" key="1">
    <citation type="journal article" date="2019" name="Int. J. Syst. Evol. Microbiol.">
        <title>The Global Catalogue of Microorganisms (GCM) 10K type strain sequencing project: providing services to taxonomists for standard genome sequencing and annotation.</title>
        <authorList>
            <consortium name="The Broad Institute Genomics Platform"/>
            <consortium name="The Broad Institute Genome Sequencing Center for Infectious Disease"/>
            <person name="Wu L."/>
            <person name="Ma J."/>
        </authorList>
    </citation>
    <scope>NUCLEOTIDE SEQUENCE [LARGE SCALE GENOMIC DNA]</scope>
    <source>
        <strain evidence="2">JCM 14560</strain>
    </source>
</reference>
<accession>A0ABP4KKP4</accession>
<evidence type="ECO:0008006" key="3">
    <source>
        <dbReference type="Google" id="ProtNLM"/>
    </source>
</evidence>
<sequence length="145" mass="16652">MDVSQLTAEDHASAEHAQQRLASLSGAAPTLFRQMKSWQDFVTGVEEGFDTTWLWEYHNDLGCRDWLHDAGPLLTPALRTLCQTVIDECDARYRAATWPAMPQEPGPSRWTVQGRWWHDRFPLLIDHDEDIELPASWSPTPKRLP</sequence>
<dbReference type="EMBL" id="BAAANT010000139">
    <property type="protein sequence ID" value="GAA1502291.1"/>
    <property type="molecule type" value="Genomic_DNA"/>
</dbReference>
<evidence type="ECO:0000313" key="1">
    <source>
        <dbReference type="EMBL" id="GAA1502291.1"/>
    </source>
</evidence>
<protein>
    <recommendedName>
        <fullName evidence="3">DUF4913 domain-containing protein</fullName>
    </recommendedName>
</protein>
<keyword evidence="2" id="KW-1185">Reference proteome</keyword>
<organism evidence="1 2">
    <name type="scientific">Kitasatospora kazusensis</name>
    <dbReference type="NCBI Taxonomy" id="407974"/>
    <lineage>
        <taxon>Bacteria</taxon>
        <taxon>Bacillati</taxon>
        <taxon>Actinomycetota</taxon>
        <taxon>Actinomycetes</taxon>
        <taxon>Kitasatosporales</taxon>
        <taxon>Streptomycetaceae</taxon>
        <taxon>Kitasatospora</taxon>
    </lineage>
</organism>
<comment type="caution">
    <text evidence="1">The sequence shown here is derived from an EMBL/GenBank/DDBJ whole genome shotgun (WGS) entry which is preliminary data.</text>
</comment>
<dbReference type="RefSeq" id="WP_344469890.1">
    <property type="nucleotide sequence ID" value="NZ_BAAANT010000139.1"/>
</dbReference>
<evidence type="ECO:0000313" key="2">
    <source>
        <dbReference type="Proteomes" id="UP001422759"/>
    </source>
</evidence>
<name>A0ABP4KKP4_9ACTN</name>
<dbReference type="Proteomes" id="UP001422759">
    <property type="component" value="Unassembled WGS sequence"/>
</dbReference>
<gene>
    <name evidence="1" type="ORF">GCM10009760_64920</name>
</gene>
<proteinExistence type="predicted"/>